<dbReference type="InterPro" id="IPR043128">
    <property type="entry name" value="Rev_trsase/Diguanyl_cyclase"/>
</dbReference>
<dbReference type="Gene3D" id="3.30.450.20">
    <property type="entry name" value="PAS domain"/>
    <property type="match status" value="1"/>
</dbReference>
<dbReference type="PROSITE" id="PS50883">
    <property type="entry name" value="EAL"/>
    <property type="match status" value="1"/>
</dbReference>
<proteinExistence type="predicted"/>
<dbReference type="InterPro" id="IPR001633">
    <property type="entry name" value="EAL_dom"/>
</dbReference>
<reference evidence="3" key="1">
    <citation type="journal article" date="2018" name="Front. Microbiol.">
        <title>Genome-Based Analysis Reveals the Taxonomy and Diversity of the Family Idiomarinaceae.</title>
        <authorList>
            <person name="Liu Y."/>
            <person name="Lai Q."/>
            <person name="Shao Z."/>
        </authorList>
    </citation>
    <scope>NUCLEOTIDE SEQUENCE [LARGE SCALE GENOMIC DNA]</scope>
    <source>
        <strain evidence="3">F23</strain>
    </source>
</reference>
<feature type="domain" description="EAL" evidence="1">
    <location>
        <begin position="400"/>
        <end position="656"/>
    </location>
</feature>
<dbReference type="InterPro" id="IPR000014">
    <property type="entry name" value="PAS"/>
</dbReference>
<dbReference type="PANTHER" id="PTHR33121:SF79">
    <property type="entry name" value="CYCLIC DI-GMP PHOSPHODIESTERASE PDED-RELATED"/>
    <property type="match status" value="1"/>
</dbReference>
<dbReference type="CDD" id="cd01948">
    <property type="entry name" value="EAL"/>
    <property type="match status" value="1"/>
</dbReference>
<dbReference type="SMART" id="SM00091">
    <property type="entry name" value="PAS"/>
    <property type="match status" value="1"/>
</dbReference>
<name>A0A432Y901_9GAMM</name>
<dbReference type="SMART" id="SM00052">
    <property type="entry name" value="EAL"/>
    <property type="match status" value="1"/>
</dbReference>
<evidence type="ECO:0000313" key="2">
    <source>
        <dbReference type="EMBL" id="RUO57402.1"/>
    </source>
</evidence>
<dbReference type="InterPro" id="IPR050706">
    <property type="entry name" value="Cyclic-di-GMP_PDE-like"/>
</dbReference>
<dbReference type="Gene3D" id="3.20.20.450">
    <property type="entry name" value="EAL domain"/>
    <property type="match status" value="1"/>
</dbReference>
<dbReference type="SUPFAM" id="SSF55073">
    <property type="entry name" value="Nucleotide cyclase"/>
    <property type="match status" value="1"/>
</dbReference>
<evidence type="ECO:0000313" key="3">
    <source>
        <dbReference type="Proteomes" id="UP000287330"/>
    </source>
</evidence>
<dbReference type="EMBL" id="PIPV01000002">
    <property type="protein sequence ID" value="RUO57402.1"/>
    <property type="molecule type" value="Genomic_DNA"/>
</dbReference>
<evidence type="ECO:0000259" key="1">
    <source>
        <dbReference type="PROSITE" id="PS50883"/>
    </source>
</evidence>
<accession>A0A432Y901</accession>
<dbReference type="Pfam" id="PF08447">
    <property type="entry name" value="PAS_3"/>
    <property type="match status" value="1"/>
</dbReference>
<protein>
    <recommendedName>
        <fullName evidence="1">EAL domain-containing protein</fullName>
    </recommendedName>
</protein>
<dbReference type="SUPFAM" id="SSF55785">
    <property type="entry name" value="PYP-like sensor domain (PAS domain)"/>
    <property type="match status" value="1"/>
</dbReference>
<dbReference type="AlphaFoldDB" id="A0A432Y901"/>
<dbReference type="Gene3D" id="3.30.70.270">
    <property type="match status" value="1"/>
</dbReference>
<dbReference type="Pfam" id="PF00563">
    <property type="entry name" value="EAL"/>
    <property type="match status" value="1"/>
</dbReference>
<gene>
    <name evidence="2" type="ORF">CWE25_02775</name>
</gene>
<keyword evidence="3" id="KW-1185">Reference proteome</keyword>
<dbReference type="GO" id="GO:0071111">
    <property type="term" value="F:cyclic-guanylate-specific phosphodiesterase activity"/>
    <property type="evidence" value="ECO:0007669"/>
    <property type="project" value="InterPro"/>
</dbReference>
<comment type="caution">
    <text evidence="2">The sequence shown here is derived from an EMBL/GenBank/DDBJ whole genome shotgun (WGS) entry which is preliminary data.</text>
</comment>
<dbReference type="CDD" id="cd00130">
    <property type="entry name" value="PAS"/>
    <property type="match status" value="1"/>
</dbReference>
<dbReference type="InterPro" id="IPR035965">
    <property type="entry name" value="PAS-like_dom_sf"/>
</dbReference>
<dbReference type="Proteomes" id="UP000287330">
    <property type="component" value="Unassembled WGS sequence"/>
</dbReference>
<organism evidence="2 3">
    <name type="scientific">Idiomarina fontislapidosi</name>
    <dbReference type="NCBI Taxonomy" id="263723"/>
    <lineage>
        <taxon>Bacteria</taxon>
        <taxon>Pseudomonadati</taxon>
        <taxon>Pseudomonadota</taxon>
        <taxon>Gammaproteobacteria</taxon>
        <taxon>Alteromonadales</taxon>
        <taxon>Idiomarinaceae</taxon>
        <taxon>Idiomarina</taxon>
    </lineage>
</organism>
<dbReference type="InterPro" id="IPR029787">
    <property type="entry name" value="Nucleotide_cyclase"/>
</dbReference>
<dbReference type="InterPro" id="IPR035919">
    <property type="entry name" value="EAL_sf"/>
</dbReference>
<dbReference type="PANTHER" id="PTHR33121">
    <property type="entry name" value="CYCLIC DI-GMP PHOSPHODIESTERASE PDEF"/>
    <property type="match status" value="1"/>
</dbReference>
<dbReference type="SUPFAM" id="SSF141868">
    <property type="entry name" value="EAL domain-like"/>
    <property type="match status" value="1"/>
</dbReference>
<dbReference type="OrthoDB" id="9805474at2"/>
<dbReference type="InterPro" id="IPR013655">
    <property type="entry name" value="PAS_fold_3"/>
</dbReference>
<sequence length="657" mass="74005">MTMKLNSRSPVACIKVRCIVSSSSLGPINVRRSPVTDNQNLSLRSVITQIADQLCDTIDNNFDIHVAVDTPDTEGQKLALLVNFLLENVRRSLDDMQSLNMQLEDKVKERTSLLDLILAGSNDGVWIWDIANDELTLSGRWYSMLELPHDANTQSPEFWLQQIHPADRGRFRDAIKRLRKGESEHLNVEYRVKTAHQGYRWMLCRGVCQKDNNQQCSIVAGTQTDISAMRIFDQESGMTNERYLRERVEDAITEEQSLFLVYVTVENIDAILTSSEHPSNAMLYPIIQERLSKVSNLHLVASKLSAITFAVMGFESELAATNLTIEDVCQQLRDNCANTQRTFDDEIRFEVAVGAVVSSMLRIEQSQQLINYAWSALRRARQLGQTCIFTEAHISQDSRRMRVEKELRRSLMKNALAPDYQAIYQGKTKTLEGFEALARFRHAELGTVSPGEFIPIAEDAGLMRELGYSILDSTIATIKQWQSGVLRDHPFYIAVNVSAIQLQDPYFADNVLAKLEGANVSPSRLKLEVTESTLVESFKHAAEQIDKLRQQGVRIALDDFGTGYSSLSYLRSLAIDTLKIDRSFVANLHENKQKSAIIKTVYELATELDLSVVAEGVEEAEELDFLNSIGDMAIQGFLLARPLPADEAIDQLPRGTY</sequence>